<protein>
    <submittedName>
        <fullName evidence="2">Uncharacterized protein</fullName>
    </submittedName>
</protein>
<evidence type="ECO:0000313" key="3">
    <source>
        <dbReference type="Proteomes" id="UP001341281"/>
    </source>
</evidence>
<gene>
    <name evidence="2" type="ORF">U9M48_023177</name>
</gene>
<dbReference type="AlphaFoldDB" id="A0AAQ3WVN0"/>
<dbReference type="Proteomes" id="UP001341281">
    <property type="component" value="Chromosome 05"/>
</dbReference>
<proteinExistence type="predicted"/>
<accession>A0AAQ3WVN0</accession>
<reference evidence="2 3" key="1">
    <citation type="submission" date="2024-02" db="EMBL/GenBank/DDBJ databases">
        <title>High-quality chromosome-scale genome assembly of Pensacola bahiagrass (Paspalum notatum Flugge var. saurae).</title>
        <authorList>
            <person name="Vega J.M."/>
            <person name="Podio M."/>
            <person name="Orjuela J."/>
            <person name="Siena L.A."/>
            <person name="Pessino S.C."/>
            <person name="Combes M.C."/>
            <person name="Mariac C."/>
            <person name="Albertini E."/>
            <person name="Pupilli F."/>
            <person name="Ortiz J.P.A."/>
            <person name="Leblanc O."/>
        </authorList>
    </citation>
    <scope>NUCLEOTIDE SEQUENCE [LARGE SCALE GENOMIC DNA]</scope>
    <source>
        <strain evidence="2">R1</strain>
        <tissue evidence="2">Leaf</tissue>
    </source>
</reference>
<name>A0AAQ3WVN0_PASNO</name>
<evidence type="ECO:0000256" key="1">
    <source>
        <dbReference type="SAM" id="MobiDB-lite"/>
    </source>
</evidence>
<sequence>MGAQAPEAVEQGAASPKLKCSRSMAPWSEQGMLDHGTEVQKLVTEGSNQHCHHGAKDDCFGKANGVTIAAPRNATNSDAATQTEVQMQQKTSIESCTVFMVLVWVV</sequence>
<evidence type="ECO:0000313" key="2">
    <source>
        <dbReference type="EMBL" id="WVZ75086.1"/>
    </source>
</evidence>
<organism evidence="2 3">
    <name type="scientific">Paspalum notatum var. saurae</name>
    <dbReference type="NCBI Taxonomy" id="547442"/>
    <lineage>
        <taxon>Eukaryota</taxon>
        <taxon>Viridiplantae</taxon>
        <taxon>Streptophyta</taxon>
        <taxon>Embryophyta</taxon>
        <taxon>Tracheophyta</taxon>
        <taxon>Spermatophyta</taxon>
        <taxon>Magnoliopsida</taxon>
        <taxon>Liliopsida</taxon>
        <taxon>Poales</taxon>
        <taxon>Poaceae</taxon>
        <taxon>PACMAD clade</taxon>
        <taxon>Panicoideae</taxon>
        <taxon>Andropogonodae</taxon>
        <taxon>Paspaleae</taxon>
        <taxon>Paspalinae</taxon>
        <taxon>Paspalum</taxon>
    </lineage>
</organism>
<dbReference type="EMBL" id="CP144749">
    <property type="protein sequence ID" value="WVZ75086.1"/>
    <property type="molecule type" value="Genomic_DNA"/>
</dbReference>
<keyword evidence="3" id="KW-1185">Reference proteome</keyword>
<feature type="region of interest" description="Disordered" evidence="1">
    <location>
        <begin position="1"/>
        <end position="31"/>
    </location>
</feature>